<name>A0A6J4I9B1_9ACTN</name>
<dbReference type="AlphaFoldDB" id="A0A6J4I9B1"/>
<feature type="non-terminal residue" evidence="2">
    <location>
        <position position="1"/>
    </location>
</feature>
<evidence type="ECO:0000313" key="2">
    <source>
        <dbReference type="EMBL" id="CAA9243825.1"/>
    </source>
</evidence>
<evidence type="ECO:0000256" key="1">
    <source>
        <dbReference type="SAM" id="MobiDB-lite"/>
    </source>
</evidence>
<accession>A0A6J4I9B1</accession>
<feature type="non-terminal residue" evidence="2">
    <location>
        <position position="32"/>
    </location>
</feature>
<dbReference type="EMBL" id="CADCTN010000122">
    <property type="protein sequence ID" value="CAA9243825.1"/>
    <property type="molecule type" value="Genomic_DNA"/>
</dbReference>
<feature type="region of interest" description="Disordered" evidence="1">
    <location>
        <begin position="1"/>
        <end position="32"/>
    </location>
</feature>
<protein>
    <submittedName>
        <fullName evidence="2">Uncharacterized protein</fullName>
    </submittedName>
</protein>
<proteinExistence type="predicted"/>
<feature type="compositionally biased region" description="Low complexity" evidence="1">
    <location>
        <begin position="1"/>
        <end position="10"/>
    </location>
</feature>
<sequence>GFCHQEAAQADGEEEAPQAAEEDARSASQQEV</sequence>
<organism evidence="2">
    <name type="scientific">uncultured Blastococcus sp</name>
    <dbReference type="NCBI Taxonomy" id="217144"/>
    <lineage>
        <taxon>Bacteria</taxon>
        <taxon>Bacillati</taxon>
        <taxon>Actinomycetota</taxon>
        <taxon>Actinomycetes</taxon>
        <taxon>Geodermatophilales</taxon>
        <taxon>Geodermatophilaceae</taxon>
        <taxon>Blastococcus</taxon>
        <taxon>environmental samples</taxon>
    </lineage>
</organism>
<gene>
    <name evidence="2" type="ORF">AVDCRST_MAG52-1779</name>
</gene>
<reference evidence="2" key="1">
    <citation type="submission" date="2020-02" db="EMBL/GenBank/DDBJ databases">
        <authorList>
            <person name="Meier V. D."/>
        </authorList>
    </citation>
    <scope>NUCLEOTIDE SEQUENCE</scope>
    <source>
        <strain evidence="2">AVDCRST_MAG52</strain>
    </source>
</reference>